<accession>A0A8A0RKY8</accession>
<keyword evidence="4" id="KW-0456">Lyase</keyword>
<dbReference type="GO" id="GO:0016829">
    <property type="term" value="F:lyase activity"/>
    <property type="evidence" value="ECO:0007669"/>
    <property type="project" value="UniProtKB-KW"/>
</dbReference>
<evidence type="ECO:0000256" key="5">
    <source>
        <dbReference type="ARBA" id="ARBA00023277"/>
    </source>
</evidence>
<dbReference type="InterPro" id="IPR000887">
    <property type="entry name" value="Aldlse_KDPG_KHG"/>
</dbReference>
<evidence type="ECO:0000313" key="7">
    <source>
        <dbReference type="Proteomes" id="UP000662904"/>
    </source>
</evidence>
<evidence type="ECO:0000256" key="1">
    <source>
        <dbReference type="ARBA" id="ARBA00004761"/>
    </source>
</evidence>
<organism evidence="6 7">
    <name type="scientific">Koleobacter methoxysyntrophicus</name>
    <dbReference type="NCBI Taxonomy" id="2751313"/>
    <lineage>
        <taxon>Bacteria</taxon>
        <taxon>Bacillati</taxon>
        <taxon>Bacillota</taxon>
        <taxon>Clostridia</taxon>
        <taxon>Koleobacterales</taxon>
        <taxon>Koleobacteraceae</taxon>
        <taxon>Koleobacter</taxon>
    </lineage>
</organism>
<name>A0A8A0RKY8_9FIRM</name>
<keyword evidence="7" id="KW-1185">Reference proteome</keyword>
<dbReference type="PROSITE" id="PS00160">
    <property type="entry name" value="ALDOLASE_KDPG_KHG_2"/>
    <property type="match status" value="1"/>
</dbReference>
<evidence type="ECO:0000256" key="4">
    <source>
        <dbReference type="ARBA" id="ARBA00023239"/>
    </source>
</evidence>
<evidence type="ECO:0000256" key="2">
    <source>
        <dbReference type="ARBA" id="ARBA00006906"/>
    </source>
</evidence>
<comment type="pathway">
    <text evidence="1">Carbohydrate acid metabolism.</text>
</comment>
<dbReference type="RefSeq" id="WP_206709102.1">
    <property type="nucleotide sequence ID" value="NZ_CP059066.1"/>
</dbReference>
<dbReference type="Pfam" id="PF01081">
    <property type="entry name" value="Aldolase"/>
    <property type="match status" value="1"/>
</dbReference>
<dbReference type="InterPro" id="IPR013785">
    <property type="entry name" value="Aldolase_TIM"/>
</dbReference>
<dbReference type="CDD" id="cd00452">
    <property type="entry name" value="KDPG_aldolase"/>
    <property type="match status" value="1"/>
</dbReference>
<dbReference type="Gene3D" id="3.20.20.70">
    <property type="entry name" value="Aldolase class I"/>
    <property type="match status" value="1"/>
</dbReference>
<evidence type="ECO:0000256" key="3">
    <source>
        <dbReference type="ARBA" id="ARBA00011233"/>
    </source>
</evidence>
<comment type="subunit">
    <text evidence="3">Homotrimer.</text>
</comment>
<dbReference type="AlphaFoldDB" id="A0A8A0RKY8"/>
<reference evidence="6" key="1">
    <citation type="submission" date="2020-07" db="EMBL/GenBank/DDBJ databases">
        <title>Koleobacter methoxysyntrophicus gen. nov., sp. nov., a novel anaerobic bacterium isolated from deep subsurface oil field and proposal of Koleobacterales ord. nov. in the phylum Firmicutes.</title>
        <authorList>
            <person name="Sakamoto S."/>
            <person name="Tamaki H."/>
        </authorList>
    </citation>
    <scope>NUCLEOTIDE SEQUENCE</scope>
    <source>
        <strain evidence="6">NRmbB1</strain>
    </source>
</reference>
<dbReference type="SUPFAM" id="SSF51569">
    <property type="entry name" value="Aldolase"/>
    <property type="match status" value="1"/>
</dbReference>
<evidence type="ECO:0000313" key="6">
    <source>
        <dbReference type="EMBL" id="QSQ08903.1"/>
    </source>
</evidence>
<dbReference type="EMBL" id="CP059066">
    <property type="protein sequence ID" value="QSQ08903.1"/>
    <property type="molecule type" value="Genomic_DNA"/>
</dbReference>
<dbReference type="PANTHER" id="PTHR30246">
    <property type="entry name" value="2-KETO-3-DEOXY-6-PHOSPHOGLUCONATE ALDOLASE"/>
    <property type="match status" value="1"/>
</dbReference>
<keyword evidence="5" id="KW-0119">Carbohydrate metabolism</keyword>
<protein>
    <submittedName>
        <fullName evidence="6">KHG/KDPG aldolase</fullName>
    </submittedName>
</protein>
<dbReference type="NCBIfam" id="TIGR01182">
    <property type="entry name" value="eda"/>
    <property type="match status" value="1"/>
</dbReference>
<dbReference type="InterPro" id="IPR031338">
    <property type="entry name" value="KDPG/KHG_AS_2"/>
</dbReference>
<sequence>MSDILNQIYENKIIAIIRGIGSDRIIDTVAALLEGGIKLLEVTFNNEDKSKFLDTLKCLDLVKKEFGDKVCLGAGTVMTPDQVVMAVDAGAEYIVSPNTDIKVIQKTKELGRVSVPGAFTPSEIVNAFDAGADIIKLFPAGVLGIDYIKALLAPLIHIPVIAVGRINLNNVEQFIKAGAKGIGVGGSLVDIEAIYSGNYSKITQLAQAYVRKLKG</sequence>
<dbReference type="KEGG" id="kme:H0A61_01256"/>
<proteinExistence type="inferred from homology"/>
<comment type="similarity">
    <text evidence="2">Belongs to the KHG/KDPG aldolase family.</text>
</comment>
<dbReference type="Proteomes" id="UP000662904">
    <property type="component" value="Chromosome"/>
</dbReference>
<gene>
    <name evidence="6" type="primary">kdgA_2</name>
    <name evidence="6" type="ORF">H0A61_01256</name>
</gene>
<dbReference type="PANTHER" id="PTHR30246:SF1">
    <property type="entry name" value="2-DEHYDRO-3-DEOXY-6-PHOSPHOGALACTONATE ALDOLASE-RELATED"/>
    <property type="match status" value="1"/>
</dbReference>